<dbReference type="GeneID" id="68877248"/>
<dbReference type="EC" id="3.4.16.4" evidence="3"/>
<sequence>MIKKIKYLVILLFLFCRPVYGETIIPEINAQGYAVIDAESGQVLFGKDIDTKFEPASTTKVITALIVLEKSDLYEEVTIRENFTDIDGSAIGLLKGDVVTVYDLLLGLMLESGNDCANALAYHVSGSIEEFAELMNEKARELGAIDTNFKNPSGLPDEEHYTTPRDLALFLREAIKNPDFINIAATENKTISMINNSERTLTVNNKNYLINKNSEFYYEYALCGKSGYTMRANHTFLAAAKKDGNTLIGSFLKASDKEQNYKDMKSIFNYGFNNYSFIDLYNTNEKVATYYITNNERIPLFVNETIKYVTEKGNEDNLNYNLKIKDDDLSNKSFKKGEKILDGTIYVNNQEYIDVDLYAGESRDLRISSESSSDITKTTHKEEVNENKEEKNDKSNFAKIGILGIMVFIALRIRRKIILKRIKRKKMLMRKKKIMRNINKRKI</sequence>
<keyword evidence="8" id="KW-0133">Cell shape</keyword>
<evidence type="ECO:0000256" key="3">
    <source>
        <dbReference type="ARBA" id="ARBA00012448"/>
    </source>
</evidence>
<evidence type="ECO:0000256" key="9">
    <source>
        <dbReference type="ARBA" id="ARBA00022984"/>
    </source>
</evidence>
<keyword evidence="6" id="KW-0732">Signal</keyword>
<proteinExistence type="inferred from homology"/>
<evidence type="ECO:0000256" key="13">
    <source>
        <dbReference type="PIRSR" id="PIRSR618044-2"/>
    </source>
</evidence>
<organism evidence="19 20">
    <name type="scientific">Clostridium neonatale</name>
    <dbReference type="NCBI Taxonomy" id="137838"/>
    <lineage>
        <taxon>Bacteria</taxon>
        <taxon>Bacillati</taxon>
        <taxon>Bacillota</taxon>
        <taxon>Clostridia</taxon>
        <taxon>Eubacteriales</taxon>
        <taxon>Clostridiaceae</taxon>
        <taxon>Clostridium</taxon>
    </lineage>
</organism>
<name>A0A650MC93_9CLOT</name>
<reference evidence="19 20" key="1">
    <citation type="submission" date="2018-06" db="EMBL/GenBank/DDBJ databases">
        <authorList>
            <consortium name="IHU Genomes"/>
        </authorList>
    </citation>
    <scope>NUCLEOTIDE SEQUENCE [LARGE SCALE GENOMIC DNA]</scope>
    <source>
        <strain evidence="19 20">NEC25</strain>
    </source>
</reference>
<evidence type="ECO:0000256" key="4">
    <source>
        <dbReference type="ARBA" id="ARBA00022645"/>
    </source>
</evidence>
<dbReference type="InterPro" id="IPR001967">
    <property type="entry name" value="Peptidase_S11_N"/>
</dbReference>
<reference evidence="18" key="2">
    <citation type="submission" date="2022-10" db="EMBL/GenBank/DDBJ databases">
        <authorList>
            <person name="Aires J."/>
            <person name="Mesa V."/>
        </authorList>
    </citation>
    <scope>NUCLEOTIDE SEQUENCE</scope>
    <source>
        <strain evidence="18">Clostridium neonatale JD116</strain>
    </source>
</reference>
<feature type="domain" description="Peptidase S11 D-Ala-D-Ala carboxypeptidase A C-terminal" evidence="17">
    <location>
        <begin position="279"/>
        <end position="362"/>
    </location>
</feature>
<dbReference type="Pfam" id="PF00768">
    <property type="entry name" value="Peptidase_S11"/>
    <property type="match status" value="1"/>
</dbReference>
<keyword evidence="5" id="KW-0645">Protease</keyword>
<evidence type="ECO:0000256" key="8">
    <source>
        <dbReference type="ARBA" id="ARBA00022960"/>
    </source>
</evidence>
<dbReference type="PANTHER" id="PTHR21581">
    <property type="entry name" value="D-ALANYL-D-ALANINE CARBOXYPEPTIDASE"/>
    <property type="match status" value="1"/>
</dbReference>
<evidence type="ECO:0000313" key="19">
    <source>
        <dbReference type="EMBL" id="VCT84295.1"/>
    </source>
</evidence>
<dbReference type="GO" id="GO:0006508">
    <property type="term" value="P:proteolysis"/>
    <property type="evidence" value="ECO:0007669"/>
    <property type="project" value="UniProtKB-KW"/>
</dbReference>
<dbReference type="UniPathway" id="UPA00219"/>
<evidence type="ECO:0000256" key="1">
    <source>
        <dbReference type="ARBA" id="ARBA00004752"/>
    </source>
</evidence>
<evidence type="ECO:0000256" key="5">
    <source>
        <dbReference type="ARBA" id="ARBA00022670"/>
    </source>
</evidence>
<dbReference type="EMBL" id="UWJD01000001">
    <property type="protein sequence ID" value="VCT84295.1"/>
    <property type="molecule type" value="Genomic_DNA"/>
</dbReference>
<protein>
    <recommendedName>
        <fullName evidence="3">serine-type D-Ala-D-Ala carboxypeptidase</fullName>
        <ecNumber evidence="3">3.4.16.4</ecNumber>
    </recommendedName>
</protein>
<dbReference type="InterPro" id="IPR012907">
    <property type="entry name" value="Peptidase_S11_C"/>
</dbReference>
<feature type="active site" description="Acyl-ester intermediate" evidence="12">
    <location>
        <position position="57"/>
    </location>
</feature>
<dbReference type="PANTHER" id="PTHR21581:SF6">
    <property type="entry name" value="TRAFFICKING PROTEIN PARTICLE COMPLEX SUBUNIT 12"/>
    <property type="match status" value="1"/>
</dbReference>
<accession>A0A650MC93</accession>
<dbReference type="Pfam" id="PF07943">
    <property type="entry name" value="PBP5_C"/>
    <property type="match status" value="1"/>
</dbReference>
<evidence type="ECO:0000256" key="14">
    <source>
        <dbReference type="RuleBase" id="RU004016"/>
    </source>
</evidence>
<feature type="compositionally biased region" description="Basic and acidic residues" evidence="15">
    <location>
        <begin position="377"/>
        <end position="391"/>
    </location>
</feature>
<evidence type="ECO:0000256" key="10">
    <source>
        <dbReference type="ARBA" id="ARBA00023316"/>
    </source>
</evidence>
<dbReference type="GO" id="GO:0009002">
    <property type="term" value="F:serine-type D-Ala-D-Ala carboxypeptidase activity"/>
    <property type="evidence" value="ECO:0007669"/>
    <property type="project" value="UniProtKB-EC"/>
</dbReference>
<dbReference type="Proteomes" id="UP001189143">
    <property type="component" value="Unassembled WGS sequence"/>
</dbReference>
<feature type="active site" evidence="12">
    <location>
        <position position="112"/>
    </location>
</feature>
<dbReference type="RefSeq" id="WP_125150299.1">
    <property type="nucleotide sequence ID" value="NZ_CAKJVD010000017.1"/>
</dbReference>
<dbReference type="GO" id="GO:0008360">
    <property type="term" value="P:regulation of cell shape"/>
    <property type="evidence" value="ECO:0007669"/>
    <property type="project" value="UniProtKB-KW"/>
</dbReference>
<gene>
    <name evidence="19" type="primary">dacB_3</name>
    <name evidence="18" type="ORF">CNEO2_170001</name>
    <name evidence="19" type="ORF">CNEONATNEC25_01895</name>
</gene>
<evidence type="ECO:0000256" key="7">
    <source>
        <dbReference type="ARBA" id="ARBA00022801"/>
    </source>
</evidence>
<feature type="binding site" evidence="13">
    <location>
        <position position="225"/>
    </location>
    <ligand>
        <name>substrate</name>
    </ligand>
</feature>
<evidence type="ECO:0000256" key="15">
    <source>
        <dbReference type="SAM" id="MobiDB-lite"/>
    </source>
</evidence>
<dbReference type="InterPro" id="IPR018044">
    <property type="entry name" value="Peptidase_S11"/>
</dbReference>
<keyword evidence="4 19" id="KW-0121">Carboxypeptidase</keyword>
<evidence type="ECO:0000259" key="16">
    <source>
        <dbReference type="Pfam" id="PF00768"/>
    </source>
</evidence>
<keyword evidence="9" id="KW-0573">Peptidoglycan synthesis</keyword>
<evidence type="ECO:0000256" key="6">
    <source>
        <dbReference type="ARBA" id="ARBA00022729"/>
    </source>
</evidence>
<evidence type="ECO:0000256" key="11">
    <source>
        <dbReference type="ARBA" id="ARBA00034000"/>
    </source>
</evidence>
<dbReference type="InterPro" id="IPR012338">
    <property type="entry name" value="Beta-lactam/transpept-like"/>
</dbReference>
<dbReference type="GO" id="GO:0009252">
    <property type="term" value="P:peptidoglycan biosynthetic process"/>
    <property type="evidence" value="ECO:0007669"/>
    <property type="project" value="UniProtKB-UniPathway"/>
</dbReference>
<comment type="similarity">
    <text evidence="2 14">Belongs to the peptidase S11 family.</text>
</comment>
<evidence type="ECO:0000313" key="20">
    <source>
        <dbReference type="Proteomes" id="UP000431451"/>
    </source>
</evidence>
<dbReference type="PRINTS" id="PR00725">
    <property type="entry name" value="DADACBPTASE1"/>
</dbReference>
<dbReference type="GO" id="GO:0071555">
    <property type="term" value="P:cell wall organization"/>
    <property type="evidence" value="ECO:0007669"/>
    <property type="project" value="UniProtKB-KW"/>
</dbReference>
<comment type="pathway">
    <text evidence="1">Cell wall biogenesis; peptidoglycan biosynthesis.</text>
</comment>
<dbReference type="AlphaFoldDB" id="A0A650MC93"/>
<keyword evidence="10" id="KW-0961">Cell wall biogenesis/degradation</keyword>
<evidence type="ECO:0000313" key="18">
    <source>
        <dbReference type="EMBL" id="CAI3548058.1"/>
    </source>
</evidence>
<evidence type="ECO:0000259" key="17">
    <source>
        <dbReference type="Pfam" id="PF07943"/>
    </source>
</evidence>
<comment type="catalytic activity">
    <reaction evidence="11">
        <text>Preferential cleavage: (Ac)2-L-Lys-D-Ala-|-D-Ala. Also transpeptidation of peptidyl-alanyl moieties that are N-acyl substituents of D-alanine.</text>
        <dbReference type="EC" id="3.4.16.4"/>
    </reaction>
</comment>
<dbReference type="Gene3D" id="3.40.710.10">
    <property type="entry name" value="DD-peptidase/beta-lactamase superfamily"/>
    <property type="match status" value="1"/>
</dbReference>
<evidence type="ECO:0000256" key="2">
    <source>
        <dbReference type="ARBA" id="ARBA00007164"/>
    </source>
</evidence>
<dbReference type="EMBL" id="CAMTCP010000088">
    <property type="protein sequence ID" value="CAI3548058.1"/>
    <property type="molecule type" value="Genomic_DNA"/>
</dbReference>
<keyword evidence="7 19" id="KW-0378">Hydrolase</keyword>
<evidence type="ECO:0000256" key="12">
    <source>
        <dbReference type="PIRSR" id="PIRSR618044-1"/>
    </source>
</evidence>
<feature type="domain" description="Peptidase S11 D-alanyl-D-alanine carboxypeptidase A N-terminal" evidence="16">
    <location>
        <begin position="26"/>
        <end position="254"/>
    </location>
</feature>
<feature type="region of interest" description="Disordered" evidence="15">
    <location>
        <begin position="369"/>
        <end position="391"/>
    </location>
</feature>
<dbReference type="SUPFAM" id="SSF56601">
    <property type="entry name" value="beta-lactamase/transpeptidase-like"/>
    <property type="match status" value="1"/>
</dbReference>
<dbReference type="Proteomes" id="UP000431451">
    <property type="component" value="Unassembled WGS sequence"/>
</dbReference>
<feature type="active site" description="Proton acceptor" evidence="12">
    <location>
        <position position="60"/>
    </location>
</feature>